<proteinExistence type="predicted"/>
<dbReference type="RefSeq" id="WP_121195622.1">
    <property type="nucleotide sequence ID" value="NZ_RBKU01000001.1"/>
</dbReference>
<keyword evidence="2" id="KW-1185">Reference proteome</keyword>
<comment type="caution">
    <text evidence="1">The sequence shown here is derived from an EMBL/GenBank/DDBJ whole genome shotgun (WGS) entry which is preliminary data.</text>
</comment>
<dbReference type="Proteomes" id="UP000268007">
    <property type="component" value="Unassembled WGS sequence"/>
</dbReference>
<dbReference type="OrthoDB" id="673281at2"/>
<accession>A0A495ITV0</accession>
<gene>
    <name evidence="1" type="ORF">BDD43_0089</name>
</gene>
<reference evidence="1 2" key="1">
    <citation type="submission" date="2018-10" db="EMBL/GenBank/DDBJ databases">
        <title>Genomic Encyclopedia of Archaeal and Bacterial Type Strains, Phase II (KMG-II): from individual species to whole genera.</title>
        <authorList>
            <person name="Goeker M."/>
        </authorList>
    </citation>
    <scope>NUCLEOTIDE SEQUENCE [LARGE SCALE GENOMIC DNA]</scope>
    <source>
        <strain evidence="1 2">DSM 18602</strain>
    </source>
</reference>
<evidence type="ECO:0000313" key="1">
    <source>
        <dbReference type="EMBL" id="RKR80002.1"/>
    </source>
</evidence>
<dbReference type="EMBL" id="RBKU01000001">
    <property type="protein sequence ID" value="RKR80002.1"/>
    <property type="molecule type" value="Genomic_DNA"/>
</dbReference>
<organism evidence="1 2">
    <name type="scientific">Mucilaginibacter gracilis</name>
    <dbReference type="NCBI Taxonomy" id="423350"/>
    <lineage>
        <taxon>Bacteria</taxon>
        <taxon>Pseudomonadati</taxon>
        <taxon>Bacteroidota</taxon>
        <taxon>Sphingobacteriia</taxon>
        <taxon>Sphingobacteriales</taxon>
        <taxon>Sphingobacteriaceae</taxon>
        <taxon>Mucilaginibacter</taxon>
    </lineage>
</organism>
<dbReference type="AlphaFoldDB" id="A0A495ITV0"/>
<name>A0A495ITV0_9SPHI</name>
<evidence type="ECO:0000313" key="2">
    <source>
        <dbReference type="Proteomes" id="UP000268007"/>
    </source>
</evidence>
<sequence length="120" mass="13758">MNTTKLHHVKSFNTAIADGHEPRLYSYHKEDVPTGEYHVSLDFMIWAKNIAGVDLFCTVTQTGQAIRLTVFRDRDEDYKLHNVYVPLIPPGSTLSIQVELNGREKPVLHKITIIEEPERT</sequence>
<protein>
    <submittedName>
        <fullName evidence="1">Uncharacterized protein</fullName>
    </submittedName>
</protein>